<keyword evidence="4" id="KW-0645">Protease</keyword>
<dbReference type="Pfam" id="PF02113">
    <property type="entry name" value="Peptidase_S13"/>
    <property type="match status" value="1"/>
</dbReference>
<keyword evidence="4" id="KW-0121">Carboxypeptidase</keyword>
<name>A0A921NQ61_9RHOB</name>
<comment type="caution">
    <text evidence="4">The sequence shown here is derived from an EMBL/GenBank/DDBJ whole genome shotgun (WGS) entry which is preliminary data.</text>
</comment>
<sequence>MRLTRRMILGALLAGAADVALAKVPDGTIRPRRRGDGAVRAAATPVAQIVEAARLDGAVSFVVADAVTGEVLEAFQPNLPQPPASTAKALTTLYGIDKLGLSHRFVTQVVGTGPIINGRLEGDLILVGGGDPGLDTRALGAMAKQLKRDGLREVAGHFRLHNKALPEIYEIDPEQPDHVAYNPGVGALNLNYNRVHFEWKRAGTGYEVGMGAPAVGYAPEIAFSTMEVVDRSAPIYTLVTTDTRDAWTVAKTALGSGGSRWLPVRKPALYTGEVFQTVVQSLGIMMQGAILPAQSAEGTVLARHESAPLSEILKDMLEYSTNATAEIVGLSASSKAFGASVPGLRQSAALMNDWLNDGAGPRGAVLTDHSGLGDDSRISAADMARAMVLSGYDGELRQLMKPFRVVDDNSIKVDAKTGTLNFVSALTGYVARPGRTPLAFAIFCSDVERREALAMEQRERPEGGRAWLGRARTLQRRLLRRWATIALG</sequence>
<accession>A0A921NQ61</accession>
<dbReference type="PRINTS" id="PR00922">
    <property type="entry name" value="DADACBPTASE3"/>
</dbReference>
<comment type="similarity">
    <text evidence="1">Belongs to the peptidase S13 family.</text>
</comment>
<evidence type="ECO:0000256" key="1">
    <source>
        <dbReference type="ARBA" id="ARBA00006096"/>
    </source>
</evidence>
<protein>
    <submittedName>
        <fullName evidence="4">D-alanyl-D-alanine carboxypeptidase D-alanyl-D-alanine-endopeptidase</fullName>
        <ecNumber evidence="4">3.4.16.4</ecNumber>
    </submittedName>
</protein>
<feature type="signal peptide" evidence="3">
    <location>
        <begin position="1"/>
        <end position="22"/>
    </location>
</feature>
<dbReference type="EMBL" id="APKE01000027">
    <property type="protein sequence ID" value="KAF0675290.1"/>
    <property type="molecule type" value="Genomic_DNA"/>
</dbReference>
<dbReference type="GO" id="GO:0000270">
    <property type="term" value="P:peptidoglycan metabolic process"/>
    <property type="evidence" value="ECO:0007669"/>
    <property type="project" value="TreeGrafter"/>
</dbReference>
<feature type="chain" id="PRO_5037116736" evidence="3">
    <location>
        <begin position="23"/>
        <end position="488"/>
    </location>
</feature>
<dbReference type="AlphaFoldDB" id="A0A921NQ61"/>
<organism evidence="4 5">
    <name type="scientific">Profundibacterium mesophilum KAUST100406-0324</name>
    <dbReference type="NCBI Taxonomy" id="1037889"/>
    <lineage>
        <taxon>Bacteria</taxon>
        <taxon>Pseudomonadati</taxon>
        <taxon>Pseudomonadota</taxon>
        <taxon>Alphaproteobacteria</taxon>
        <taxon>Rhodobacterales</taxon>
        <taxon>Roseobacteraceae</taxon>
        <taxon>Profundibacterium</taxon>
    </lineage>
</organism>
<dbReference type="SUPFAM" id="SSF56601">
    <property type="entry name" value="beta-lactamase/transpeptidase-like"/>
    <property type="match status" value="1"/>
</dbReference>
<evidence type="ECO:0000256" key="3">
    <source>
        <dbReference type="SAM" id="SignalP"/>
    </source>
</evidence>
<dbReference type="Proteomes" id="UP000698242">
    <property type="component" value="Unassembled WGS sequence"/>
</dbReference>
<dbReference type="InterPro" id="IPR012338">
    <property type="entry name" value="Beta-lactam/transpept-like"/>
</dbReference>
<dbReference type="EC" id="3.4.16.4" evidence="4"/>
<reference evidence="4" key="1">
    <citation type="submission" date="2013-03" db="EMBL/GenBank/DDBJ databases">
        <title>Genome Sequence of the Profundibacterium mesophilum strain KAUST100406-0324T from Red Sea, a novel genus in the family Rhodobacteraceae.</title>
        <authorList>
            <person name="Essack M."/>
            <person name="Alam I."/>
            <person name="Lafi F."/>
            <person name="Alawi W."/>
            <person name="Kamanu F."/>
            <person name="Al-Suwailem A."/>
            <person name="Lee O.O."/>
            <person name="Xu Y."/>
            <person name="Bajic V."/>
            <person name="Qian P.-Y."/>
            <person name="Archer J."/>
        </authorList>
    </citation>
    <scope>NUCLEOTIDE SEQUENCE</scope>
    <source>
        <strain evidence="4">KAUST100406-0324</strain>
    </source>
</reference>
<gene>
    <name evidence="4" type="ORF">PMES_02411</name>
</gene>
<evidence type="ECO:0000256" key="2">
    <source>
        <dbReference type="ARBA" id="ARBA00022801"/>
    </source>
</evidence>
<proteinExistence type="inferred from homology"/>
<dbReference type="Gene3D" id="3.50.80.20">
    <property type="entry name" value="D-Ala-D-Ala carboxypeptidase C, peptidase S13"/>
    <property type="match status" value="1"/>
</dbReference>
<dbReference type="GO" id="GO:0009002">
    <property type="term" value="F:serine-type D-Ala-D-Ala carboxypeptidase activity"/>
    <property type="evidence" value="ECO:0007669"/>
    <property type="project" value="UniProtKB-EC"/>
</dbReference>
<evidence type="ECO:0000313" key="4">
    <source>
        <dbReference type="EMBL" id="KAF0675290.1"/>
    </source>
</evidence>
<dbReference type="PANTHER" id="PTHR30023:SF0">
    <property type="entry name" value="PENICILLIN-SENSITIVE CARBOXYPEPTIDASE A"/>
    <property type="match status" value="1"/>
</dbReference>
<dbReference type="Gene3D" id="3.40.710.10">
    <property type="entry name" value="DD-peptidase/beta-lactamase superfamily"/>
    <property type="match status" value="1"/>
</dbReference>
<keyword evidence="3" id="KW-0732">Signal</keyword>
<dbReference type="InterPro" id="IPR000667">
    <property type="entry name" value="Peptidase_S13"/>
</dbReference>
<keyword evidence="2 4" id="KW-0378">Hydrolase</keyword>
<evidence type="ECO:0000313" key="5">
    <source>
        <dbReference type="Proteomes" id="UP000698242"/>
    </source>
</evidence>
<dbReference type="NCBIfam" id="TIGR00666">
    <property type="entry name" value="PBP4"/>
    <property type="match status" value="1"/>
</dbReference>
<dbReference type="GO" id="GO:0006508">
    <property type="term" value="P:proteolysis"/>
    <property type="evidence" value="ECO:0007669"/>
    <property type="project" value="InterPro"/>
</dbReference>
<dbReference type="PANTHER" id="PTHR30023">
    <property type="entry name" value="D-ALANYL-D-ALANINE CARBOXYPEPTIDASE"/>
    <property type="match status" value="1"/>
</dbReference>
<keyword evidence="5" id="KW-1185">Reference proteome</keyword>